<dbReference type="EMBL" id="QXFW01001222">
    <property type="protein sequence ID" value="KAE8994368.1"/>
    <property type="molecule type" value="Genomic_DNA"/>
</dbReference>
<evidence type="ECO:0000313" key="19">
    <source>
        <dbReference type="Proteomes" id="UP000488956"/>
    </source>
</evidence>
<evidence type="ECO:0000313" key="11">
    <source>
        <dbReference type="Proteomes" id="UP000429523"/>
    </source>
</evidence>
<dbReference type="Proteomes" id="UP000488956">
    <property type="component" value="Unassembled WGS sequence"/>
</dbReference>
<comment type="caution">
    <text evidence="7">The sequence shown here is derived from an EMBL/GenBank/DDBJ whole genome shotgun (WGS) entry which is preliminary data.</text>
</comment>
<feature type="region of interest" description="Disordered" evidence="1">
    <location>
        <begin position="51"/>
        <end position="70"/>
    </location>
</feature>
<dbReference type="Proteomes" id="UP000440367">
    <property type="component" value="Unassembled WGS sequence"/>
</dbReference>
<evidence type="ECO:0000313" key="13">
    <source>
        <dbReference type="Proteomes" id="UP000437068"/>
    </source>
</evidence>
<dbReference type="Proteomes" id="UP000440732">
    <property type="component" value="Unassembled WGS sequence"/>
</dbReference>
<dbReference type="EMBL" id="QXGD01000375">
    <property type="protein sequence ID" value="KAE9241524.1"/>
    <property type="molecule type" value="Genomic_DNA"/>
</dbReference>
<reference evidence="11 12" key="1">
    <citation type="submission" date="2018-08" db="EMBL/GenBank/DDBJ databases">
        <title>Genomic investigation of the strawberry pathogen Phytophthora fragariae indicates pathogenicity is determined by transcriptional variation in three key races.</title>
        <authorList>
            <person name="Adams T.M."/>
            <person name="Armitage A.D."/>
            <person name="Sobczyk M.K."/>
            <person name="Bates H.J."/>
            <person name="Dunwell J.M."/>
            <person name="Nellist C.F."/>
            <person name="Harrison R.J."/>
        </authorList>
    </citation>
    <scope>NUCLEOTIDE SEQUENCE [LARGE SCALE GENOMIC DNA]</scope>
    <source>
        <strain evidence="9 13">A4</strain>
        <strain evidence="8 14">BC-1</strain>
        <strain evidence="6 17">BC-23</strain>
        <strain evidence="7 12">NOV-27</strain>
        <strain evidence="5 15">NOV-5</strain>
        <strain evidence="10 18">NOV-77</strain>
        <strain evidence="2 11">NOV-9</strain>
        <strain evidence="4 19">ONT-3</strain>
        <strain evidence="3 16">SCRP245</strain>
    </source>
</reference>
<dbReference type="Proteomes" id="UP000429523">
    <property type="component" value="Unassembled WGS sequence"/>
</dbReference>
<dbReference type="EMBL" id="QXGF01000768">
    <property type="protein sequence ID" value="KAE8935845.1"/>
    <property type="molecule type" value="Genomic_DNA"/>
</dbReference>
<evidence type="ECO:0000313" key="8">
    <source>
        <dbReference type="EMBL" id="KAE9241524.1"/>
    </source>
</evidence>
<evidence type="ECO:0000313" key="12">
    <source>
        <dbReference type="Proteomes" id="UP000433483"/>
    </source>
</evidence>
<sequence>MEEALLTLVEAKESRSTRTKRDPVCCRSNGRVELIQRIAVYTLLETFVKLHGSPQQDRRRHHESVDSENVATSSMRFAKASFGRQGQCWLNCAYTAGAV</sequence>
<evidence type="ECO:0000313" key="18">
    <source>
        <dbReference type="Proteomes" id="UP000486351"/>
    </source>
</evidence>
<dbReference type="EMBL" id="QXGE01001577">
    <property type="protein sequence ID" value="KAE9290807.1"/>
    <property type="molecule type" value="Genomic_DNA"/>
</dbReference>
<dbReference type="EMBL" id="QXGC01001544">
    <property type="protein sequence ID" value="KAE9200787.1"/>
    <property type="molecule type" value="Genomic_DNA"/>
</dbReference>
<evidence type="ECO:0000313" key="14">
    <source>
        <dbReference type="Proteomes" id="UP000440367"/>
    </source>
</evidence>
<evidence type="ECO:0000313" key="6">
    <source>
        <dbReference type="EMBL" id="KAE9200787.1"/>
    </source>
</evidence>
<dbReference type="Proteomes" id="UP000486351">
    <property type="component" value="Unassembled WGS sequence"/>
</dbReference>
<evidence type="ECO:0000313" key="10">
    <source>
        <dbReference type="EMBL" id="KAE9315094.1"/>
    </source>
</evidence>
<evidence type="ECO:0000313" key="16">
    <source>
        <dbReference type="Proteomes" id="UP000460718"/>
    </source>
</evidence>
<gene>
    <name evidence="9" type="ORF">PF001_g19450</name>
    <name evidence="8" type="ORF">PF002_g9215</name>
    <name evidence="6" type="ORF">PF004_g18901</name>
    <name evidence="7" type="ORF">PF005_g6996</name>
    <name evidence="5" type="ORF">PF006_g7274</name>
    <name evidence="10" type="ORF">PF008_g19325</name>
    <name evidence="2" type="ORF">PF009_g14216</name>
    <name evidence="4" type="ORF">PF010_g19384</name>
    <name evidence="3" type="ORF">PF011_g16756</name>
</gene>
<evidence type="ECO:0000313" key="4">
    <source>
        <dbReference type="EMBL" id="KAE9088427.1"/>
    </source>
</evidence>
<dbReference type="AlphaFoldDB" id="A0A6A3YMG0"/>
<dbReference type="EMBL" id="QXGB01000271">
    <property type="protein sequence ID" value="KAE9221702.1"/>
    <property type="molecule type" value="Genomic_DNA"/>
</dbReference>
<evidence type="ECO:0000313" key="7">
    <source>
        <dbReference type="EMBL" id="KAE9221702.1"/>
    </source>
</evidence>
<accession>A0A6A3YMG0</accession>
<organism evidence="7 12">
    <name type="scientific">Phytophthora fragariae</name>
    <dbReference type="NCBI Taxonomy" id="53985"/>
    <lineage>
        <taxon>Eukaryota</taxon>
        <taxon>Sar</taxon>
        <taxon>Stramenopiles</taxon>
        <taxon>Oomycota</taxon>
        <taxon>Peronosporomycetes</taxon>
        <taxon>Peronosporales</taxon>
        <taxon>Peronosporaceae</taxon>
        <taxon>Phytophthora</taxon>
    </lineage>
</organism>
<evidence type="ECO:0000313" key="5">
    <source>
        <dbReference type="EMBL" id="KAE9148101.1"/>
    </source>
</evidence>
<dbReference type="Proteomes" id="UP000433483">
    <property type="component" value="Unassembled WGS sequence"/>
</dbReference>
<evidence type="ECO:0000313" key="9">
    <source>
        <dbReference type="EMBL" id="KAE9290807.1"/>
    </source>
</evidence>
<dbReference type="Proteomes" id="UP000460718">
    <property type="component" value="Unassembled WGS sequence"/>
</dbReference>
<dbReference type="Proteomes" id="UP000476176">
    <property type="component" value="Unassembled WGS sequence"/>
</dbReference>
<proteinExistence type="predicted"/>
<dbReference type="EMBL" id="QXFY01001544">
    <property type="protein sequence ID" value="KAE9315094.1"/>
    <property type="molecule type" value="Genomic_DNA"/>
</dbReference>
<evidence type="ECO:0000313" key="2">
    <source>
        <dbReference type="EMBL" id="KAE8935845.1"/>
    </source>
</evidence>
<dbReference type="EMBL" id="QXGA01000308">
    <property type="protein sequence ID" value="KAE9148101.1"/>
    <property type="molecule type" value="Genomic_DNA"/>
</dbReference>
<name>A0A6A3YMG0_9STRA</name>
<evidence type="ECO:0000256" key="1">
    <source>
        <dbReference type="SAM" id="MobiDB-lite"/>
    </source>
</evidence>
<dbReference type="Proteomes" id="UP000437068">
    <property type="component" value="Unassembled WGS sequence"/>
</dbReference>
<keyword evidence="12" id="KW-1185">Reference proteome</keyword>
<protein>
    <submittedName>
        <fullName evidence="7">Uncharacterized protein</fullName>
    </submittedName>
</protein>
<evidence type="ECO:0000313" key="15">
    <source>
        <dbReference type="Proteomes" id="UP000440732"/>
    </source>
</evidence>
<evidence type="ECO:0000313" key="17">
    <source>
        <dbReference type="Proteomes" id="UP000476176"/>
    </source>
</evidence>
<dbReference type="EMBL" id="QXFX01001551">
    <property type="protein sequence ID" value="KAE9088427.1"/>
    <property type="molecule type" value="Genomic_DNA"/>
</dbReference>
<evidence type="ECO:0000313" key="3">
    <source>
        <dbReference type="EMBL" id="KAE8994368.1"/>
    </source>
</evidence>